<dbReference type="SUPFAM" id="SSF53474">
    <property type="entry name" value="alpha/beta-Hydrolases"/>
    <property type="match status" value="1"/>
</dbReference>
<feature type="domain" description="Carboxylesterase type B" evidence="5">
    <location>
        <begin position="5"/>
        <end position="426"/>
    </location>
</feature>
<reference evidence="6" key="1">
    <citation type="submission" date="2023-06" db="EMBL/GenBank/DDBJ databases">
        <title>Egi l300058.</title>
        <authorList>
            <person name="Gao L."/>
            <person name="Fang B.-Z."/>
            <person name="Li W.-J."/>
        </authorList>
    </citation>
    <scope>NUCLEOTIDE SEQUENCE</scope>
    <source>
        <strain evidence="6">EGI L300058</strain>
    </source>
</reference>
<feature type="region of interest" description="Disordered" evidence="4">
    <location>
        <begin position="62"/>
        <end position="82"/>
    </location>
</feature>
<accession>A0ABT8GH02</accession>
<organism evidence="6 7">
    <name type="scientific">Demequina muriae</name>
    <dbReference type="NCBI Taxonomy" id="3051664"/>
    <lineage>
        <taxon>Bacteria</taxon>
        <taxon>Bacillati</taxon>
        <taxon>Actinomycetota</taxon>
        <taxon>Actinomycetes</taxon>
        <taxon>Micrococcales</taxon>
        <taxon>Demequinaceae</taxon>
        <taxon>Demequina</taxon>
    </lineage>
</organism>
<dbReference type="InterPro" id="IPR019826">
    <property type="entry name" value="Carboxylesterase_B_AS"/>
</dbReference>
<sequence length="504" mass="52737">MSLTDDPIVTTTAGRLRGRWRSRTDARGAVTRYATFRGIPYAAPPVGSLRFAAPAPASGWDGVRDAGDFGPTPQRESPYDPPRIPEPSIPGEDVLSVNITTPDPSPSAGLPVLVWIHGGGFVAGSPASPWYVGESFARDGVVTATLSYRLGFEGFGWMEDAAPNRGVLDWLAGLEWIQRHIVSFGGDPSRVTIAGQSAGGAAVMRLLTLPAAQPLFAGAMAISPADASPTRDRARQAAKAVARSLGVSPDVAGMSAVDEVAVFHALGAANPQPDDPIVGLLPRSAEPLPFAPVVDGDLVPQSVTEGIRAGVGAGKPLLIGSTAHEFNEALTGATAARPEADAVELLREAGVPQDLAIAMAAREPERGADWALGQVFTDAIFRAPTAGWAALRGDGPTWGYDFRWESRSDAATGAAHCVDVPFGFDILDAEGVPHAVGEDPPQALANAVHADWLAMVRSGAVDAPRHAPDHSAIMYGADGRRRIAPAYALERRIWSEALARPLPD</sequence>
<evidence type="ECO:0000256" key="4">
    <source>
        <dbReference type="SAM" id="MobiDB-lite"/>
    </source>
</evidence>
<evidence type="ECO:0000259" key="5">
    <source>
        <dbReference type="Pfam" id="PF00135"/>
    </source>
</evidence>
<dbReference type="RefSeq" id="WP_301142153.1">
    <property type="nucleotide sequence ID" value="NZ_JAUHQA010000001.1"/>
</dbReference>
<name>A0ABT8GH02_9MICO</name>
<dbReference type="PROSITE" id="PS00122">
    <property type="entry name" value="CARBOXYLESTERASE_B_1"/>
    <property type="match status" value="1"/>
</dbReference>
<protein>
    <recommendedName>
        <fullName evidence="3">Carboxylic ester hydrolase</fullName>
        <ecNumber evidence="3">3.1.1.-</ecNumber>
    </recommendedName>
</protein>
<dbReference type="InterPro" id="IPR029058">
    <property type="entry name" value="AB_hydrolase_fold"/>
</dbReference>
<evidence type="ECO:0000313" key="6">
    <source>
        <dbReference type="EMBL" id="MDN4480700.1"/>
    </source>
</evidence>
<dbReference type="EC" id="3.1.1.-" evidence="3"/>
<dbReference type="InterPro" id="IPR002018">
    <property type="entry name" value="CarbesteraseB"/>
</dbReference>
<proteinExistence type="inferred from homology"/>
<evidence type="ECO:0000256" key="3">
    <source>
        <dbReference type="RuleBase" id="RU361235"/>
    </source>
</evidence>
<dbReference type="Gene3D" id="3.40.50.1820">
    <property type="entry name" value="alpha/beta hydrolase"/>
    <property type="match status" value="1"/>
</dbReference>
<dbReference type="Proteomes" id="UP001172708">
    <property type="component" value="Unassembled WGS sequence"/>
</dbReference>
<dbReference type="Pfam" id="PF00135">
    <property type="entry name" value="COesterase"/>
    <property type="match status" value="1"/>
</dbReference>
<keyword evidence="2 3" id="KW-0378">Hydrolase</keyword>
<dbReference type="PANTHER" id="PTHR11559">
    <property type="entry name" value="CARBOXYLESTERASE"/>
    <property type="match status" value="1"/>
</dbReference>
<keyword evidence="7" id="KW-1185">Reference proteome</keyword>
<evidence type="ECO:0000313" key="7">
    <source>
        <dbReference type="Proteomes" id="UP001172708"/>
    </source>
</evidence>
<comment type="caution">
    <text evidence="6">The sequence shown here is derived from an EMBL/GenBank/DDBJ whole genome shotgun (WGS) entry which is preliminary data.</text>
</comment>
<gene>
    <name evidence="6" type="ORF">QQX02_07165</name>
</gene>
<comment type="similarity">
    <text evidence="1 3">Belongs to the type-B carboxylesterase/lipase family.</text>
</comment>
<dbReference type="InterPro" id="IPR050309">
    <property type="entry name" value="Type-B_Carboxylest/Lipase"/>
</dbReference>
<evidence type="ECO:0000256" key="2">
    <source>
        <dbReference type="ARBA" id="ARBA00022801"/>
    </source>
</evidence>
<evidence type="ECO:0000256" key="1">
    <source>
        <dbReference type="ARBA" id="ARBA00005964"/>
    </source>
</evidence>
<dbReference type="EMBL" id="JAUHQA010000001">
    <property type="protein sequence ID" value="MDN4480700.1"/>
    <property type="molecule type" value="Genomic_DNA"/>
</dbReference>